<dbReference type="GO" id="GO:0046872">
    <property type="term" value="F:metal ion binding"/>
    <property type="evidence" value="ECO:0007669"/>
    <property type="project" value="UniProtKB-KW"/>
</dbReference>
<evidence type="ECO:0000313" key="7">
    <source>
        <dbReference type="EMBL" id="QOP45200.1"/>
    </source>
</evidence>
<dbReference type="EMBL" id="CP041406">
    <property type="protein sequence ID" value="QOP45200.1"/>
    <property type="molecule type" value="Genomic_DNA"/>
</dbReference>
<keyword evidence="5" id="KW-0464">Manganese</keyword>
<dbReference type="RefSeq" id="WP_193111449.1">
    <property type="nucleotide sequence ID" value="NZ_CP041406.1"/>
</dbReference>
<evidence type="ECO:0000256" key="5">
    <source>
        <dbReference type="ARBA" id="ARBA00023211"/>
    </source>
</evidence>
<accession>A0A7M1B6B3</accession>
<dbReference type="GO" id="GO:0009245">
    <property type="term" value="P:lipid A biosynthetic process"/>
    <property type="evidence" value="ECO:0007669"/>
    <property type="project" value="TreeGrafter"/>
</dbReference>
<dbReference type="GO" id="GO:0016020">
    <property type="term" value="C:membrane"/>
    <property type="evidence" value="ECO:0007669"/>
    <property type="project" value="GOC"/>
</dbReference>
<dbReference type="Proteomes" id="UP000593580">
    <property type="component" value="Chromosome"/>
</dbReference>
<dbReference type="PANTHER" id="PTHR34990:SF2">
    <property type="entry name" value="BLL8164 PROTEIN"/>
    <property type="match status" value="1"/>
</dbReference>
<dbReference type="SUPFAM" id="SSF56300">
    <property type="entry name" value="Metallo-dependent phosphatases"/>
    <property type="match status" value="1"/>
</dbReference>
<organism evidence="7 8">
    <name type="scientific">Sulfurimonas paralvinellae</name>
    <dbReference type="NCBI Taxonomy" id="317658"/>
    <lineage>
        <taxon>Bacteria</taxon>
        <taxon>Pseudomonadati</taxon>
        <taxon>Campylobacterota</taxon>
        <taxon>Epsilonproteobacteria</taxon>
        <taxon>Campylobacterales</taxon>
        <taxon>Sulfurimonadaceae</taxon>
        <taxon>Sulfurimonas</taxon>
    </lineage>
</organism>
<dbReference type="AlphaFoldDB" id="A0A7M1B6B3"/>
<dbReference type="Gene3D" id="3.60.21.10">
    <property type="match status" value="1"/>
</dbReference>
<dbReference type="KEGG" id="spal:FM071_02410"/>
<keyword evidence="2" id="KW-0997">Cell inner membrane</keyword>
<dbReference type="PANTHER" id="PTHR34990">
    <property type="entry name" value="UDP-2,3-DIACYLGLUCOSAMINE HYDROLASE-RELATED"/>
    <property type="match status" value="1"/>
</dbReference>
<dbReference type="CDD" id="cd07398">
    <property type="entry name" value="MPP_YbbF-LpxH"/>
    <property type="match status" value="1"/>
</dbReference>
<keyword evidence="8" id="KW-1185">Reference proteome</keyword>
<dbReference type="InterPro" id="IPR029052">
    <property type="entry name" value="Metallo-depent_PP-like"/>
</dbReference>
<dbReference type="GO" id="GO:0008758">
    <property type="term" value="F:UDP-2,3-diacylglucosamine hydrolase activity"/>
    <property type="evidence" value="ECO:0007669"/>
    <property type="project" value="TreeGrafter"/>
</dbReference>
<proteinExistence type="predicted"/>
<dbReference type="InterPro" id="IPR004843">
    <property type="entry name" value="Calcineurin-like_PHP"/>
</dbReference>
<evidence type="ECO:0000256" key="4">
    <source>
        <dbReference type="ARBA" id="ARBA00023136"/>
    </source>
</evidence>
<protein>
    <submittedName>
        <fullName evidence="7">UDP-2,3-diacylglucosamine diphosphatase</fullName>
    </submittedName>
</protein>
<keyword evidence="4" id="KW-0472">Membrane</keyword>
<name>A0A7M1B6B3_9BACT</name>
<dbReference type="Pfam" id="PF00149">
    <property type="entry name" value="Metallophos"/>
    <property type="match status" value="1"/>
</dbReference>
<evidence type="ECO:0000256" key="3">
    <source>
        <dbReference type="ARBA" id="ARBA00022723"/>
    </source>
</evidence>
<keyword evidence="3" id="KW-0479">Metal-binding</keyword>
<sequence length="245" mass="29024">MSHSIEIKEGAYIISDAHYSDDRVQLLAFIKAIHSKELKPTQLILMGDIFDALFGLIDYTYETNQEMIDLLEVIAEDIEVFYFEGNHDFNLKAIFKNIQIFPIAKQPLLASYKNKKIYLAHGDFDAPFGYQLYTALIRNPFMLFVLKYIDIALNHFIINKIEGHLDKKDDCKELVWFEDFIQKRFRNKYKCDYFIEGHFHQNKTLRLNSFTYINLGAFACNQRYFIVKSVQDKELLEEHQFSNER</sequence>
<evidence type="ECO:0000259" key="6">
    <source>
        <dbReference type="Pfam" id="PF00149"/>
    </source>
</evidence>
<evidence type="ECO:0000256" key="2">
    <source>
        <dbReference type="ARBA" id="ARBA00022519"/>
    </source>
</evidence>
<keyword evidence="1" id="KW-1003">Cell membrane</keyword>
<gene>
    <name evidence="7" type="ORF">FM071_02410</name>
</gene>
<evidence type="ECO:0000313" key="8">
    <source>
        <dbReference type="Proteomes" id="UP000593580"/>
    </source>
</evidence>
<dbReference type="InterPro" id="IPR043461">
    <property type="entry name" value="LpxH-like"/>
</dbReference>
<feature type="domain" description="Calcineurin-like phosphoesterase" evidence="6">
    <location>
        <begin position="13"/>
        <end position="201"/>
    </location>
</feature>
<evidence type="ECO:0000256" key="1">
    <source>
        <dbReference type="ARBA" id="ARBA00022475"/>
    </source>
</evidence>
<reference evidence="7 8" key="1">
    <citation type="submission" date="2019-07" db="EMBL/GenBank/DDBJ databases">
        <title>Sulfurimonas paralvinellae sp. nov., a novel mesophilic, hydrogen- and sulfur-oxidizing chemolithoautotroph within the Epsilonproteo- bacteria isolated from a deep-sea hydrothermal vent polychaete nest, reclassification of Thiomicrospira denitrificans as Sulfurimonas denitrificans comb. nov. and emended description of the genus Sulfurimonas.</title>
        <authorList>
            <person name="Wang S."/>
            <person name="Jiang L."/>
            <person name="Shao Z."/>
        </authorList>
    </citation>
    <scope>NUCLEOTIDE SEQUENCE [LARGE SCALE GENOMIC DNA]</scope>
    <source>
        <strain evidence="7 8">GO25</strain>
    </source>
</reference>